<dbReference type="InterPro" id="IPR011990">
    <property type="entry name" value="TPR-like_helical_dom_sf"/>
</dbReference>
<evidence type="ECO:0000256" key="1">
    <source>
        <dbReference type="ARBA" id="ARBA00022737"/>
    </source>
</evidence>
<dbReference type="PANTHER" id="PTHR45641:SF19">
    <property type="entry name" value="NEPHROCYSTIN-3"/>
    <property type="match status" value="1"/>
</dbReference>
<dbReference type="Pfam" id="PF00612">
    <property type="entry name" value="IQ"/>
    <property type="match status" value="2"/>
</dbReference>
<keyword evidence="1" id="KW-0677">Repeat</keyword>
<dbReference type="EMBL" id="CAJZBQ010000001">
    <property type="protein sequence ID" value="CAG9310070.1"/>
    <property type="molecule type" value="Genomic_DNA"/>
</dbReference>
<evidence type="ECO:0000256" key="4">
    <source>
        <dbReference type="SAM" id="MobiDB-lite"/>
    </source>
</evidence>
<dbReference type="Gene3D" id="1.25.40.10">
    <property type="entry name" value="Tetratricopeptide repeat domain"/>
    <property type="match status" value="2"/>
</dbReference>
<reference evidence="5" key="1">
    <citation type="submission" date="2021-09" db="EMBL/GenBank/DDBJ databases">
        <authorList>
            <consortium name="AG Swart"/>
            <person name="Singh M."/>
            <person name="Singh A."/>
            <person name="Seah K."/>
            <person name="Emmerich C."/>
        </authorList>
    </citation>
    <scope>NUCLEOTIDE SEQUENCE</scope>
    <source>
        <strain evidence="5">ATCC30299</strain>
    </source>
</reference>
<gene>
    <name evidence="5" type="ORF">BSTOLATCC_MIC281</name>
</gene>
<dbReference type="InterPro" id="IPR000048">
    <property type="entry name" value="IQ_motif_EF-hand-BS"/>
</dbReference>
<keyword evidence="2 3" id="KW-0802">TPR repeat</keyword>
<dbReference type="SUPFAM" id="SSF48452">
    <property type="entry name" value="TPR-like"/>
    <property type="match status" value="1"/>
</dbReference>
<dbReference type="InterPro" id="IPR019734">
    <property type="entry name" value="TPR_rpt"/>
</dbReference>
<dbReference type="Gene3D" id="1.20.5.190">
    <property type="match status" value="1"/>
</dbReference>
<accession>A0AAU9I7Y4</accession>
<organism evidence="5 6">
    <name type="scientific">Blepharisma stoltei</name>
    <dbReference type="NCBI Taxonomy" id="1481888"/>
    <lineage>
        <taxon>Eukaryota</taxon>
        <taxon>Sar</taxon>
        <taxon>Alveolata</taxon>
        <taxon>Ciliophora</taxon>
        <taxon>Postciliodesmatophora</taxon>
        <taxon>Heterotrichea</taxon>
        <taxon>Heterotrichida</taxon>
        <taxon>Blepharismidae</taxon>
        <taxon>Blepharisma</taxon>
    </lineage>
</organism>
<protein>
    <recommendedName>
        <fullName evidence="7">Photosystem I assembly protein Ycf3</fullName>
    </recommendedName>
</protein>
<evidence type="ECO:0000313" key="6">
    <source>
        <dbReference type="Proteomes" id="UP001162131"/>
    </source>
</evidence>
<dbReference type="SMART" id="SM00015">
    <property type="entry name" value="IQ"/>
    <property type="match status" value="3"/>
</dbReference>
<dbReference type="PROSITE" id="PS50096">
    <property type="entry name" value="IQ"/>
    <property type="match status" value="2"/>
</dbReference>
<evidence type="ECO:0000313" key="5">
    <source>
        <dbReference type="EMBL" id="CAG9310070.1"/>
    </source>
</evidence>
<dbReference type="PROSITE" id="PS50005">
    <property type="entry name" value="TPR"/>
    <property type="match status" value="1"/>
</dbReference>
<name>A0AAU9I7Y4_9CILI</name>
<feature type="repeat" description="TPR" evidence="3">
    <location>
        <begin position="53"/>
        <end position="86"/>
    </location>
</feature>
<dbReference type="SMART" id="SM00028">
    <property type="entry name" value="TPR"/>
    <property type="match status" value="3"/>
</dbReference>
<dbReference type="CDD" id="cd23767">
    <property type="entry name" value="IQCD"/>
    <property type="match status" value="1"/>
</dbReference>
<dbReference type="Proteomes" id="UP001162131">
    <property type="component" value="Unassembled WGS sequence"/>
</dbReference>
<feature type="region of interest" description="Disordered" evidence="4">
    <location>
        <begin position="302"/>
        <end position="325"/>
    </location>
</feature>
<dbReference type="InterPro" id="IPR027417">
    <property type="entry name" value="P-loop_NTPase"/>
</dbReference>
<dbReference type="AlphaFoldDB" id="A0AAU9I7Y4"/>
<keyword evidence="6" id="KW-1185">Reference proteome</keyword>
<sequence length="504" mass="58459">MSGEKSEKLAIDANKAAIVYLKEGELNKCYDLLKKAENALITCPFKNSKQLLGTTWNNLGCFYKKTENYNAALYYFRKSLEIGIKESVDPGNIASTHLNMCTILSRQGNHEPAIGHAKQAMEILIPLYDKRPELIANLVLSYFNAAVEYEHMNFRTESIEYYKLGLEIAQKYMGAKHHLTSTLKKNLDRVMTAKRNTANRVRSIDRSISPIEDENSFSRRWRNSKYLKNIDDEDAIGNLPTSLSVKSHKNSQKNQFTMYRRRQSLNKWSSHRASPNKFDFDEFFPAEKPKYVPKIQKNFENSLDPASGRVRKNREKSNKQLNRKPSTLKIEAPKIILTKAEYEDGGKFLQDIQYRKKELYLSKCDFKKHLENVKKIIEGNLQSNYLDTQKNGAFTYHSAKLIGNPETPPRPRKIDLKPLLEQFPPRSPLSRFAKEKARVTKIQSHVRKLIAVKSYKNLKSSVVKIQSYIRMFLIRKLYKSILSAVVFIQSVYRGHRVRKNLNYL</sequence>
<evidence type="ECO:0000256" key="2">
    <source>
        <dbReference type="ARBA" id="ARBA00022803"/>
    </source>
</evidence>
<evidence type="ECO:0000256" key="3">
    <source>
        <dbReference type="PROSITE-ProRule" id="PRU00339"/>
    </source>
</evidence>
<evidence type="ECO:0008006" key="7">
    <source>
        <dbReference type="Google" id="ProtNLM"/>
    </source>
</evidence>
<proteinExistence type="predicted"/>
<comment type="caution">
    <text evidence="5">The sequence shown here is derived from an EMBL/GenBank/DDBJ whole genome shotgun (WGS) entry which is preliminary data.</text>
</comment>
<dbReference type="PANTHER" id="PTHR45641">
    <property type="entry name" value="TETRATRICOPEPTIDE REPEAT PROTEIN (AFU_ORTHOLOGUE AFUA_6G03870)"/>
    <property type="match status" value="1"/>
</dbReference>
<dbReference type="Pfam" id="PF13424">
    <property type="entry name" value="TPR_12"/>
    <property type="match status" value="1"/>
</dbReference>
<dbReference type="SUPFAM" id="SSF52540">
    <property type="entry name" value="P-loop containing nucleoside triphosphate hydrolases"/>
    <property type="match status" value="1"/>
</dbReference>